<proteinExistence type="predicted"/>
<sequence>MINVGLSYHPKPGEIFMCEFPSEYLHGEMIKKRPVIILNNKIDGRPKLVNIVPISMTAPAPVCAHHVDINRMYLPKGLRDKAGDRWAKCDMVYTMSIERLELVRGHKGQNSKRTSDKGALPPAVLLAVRVAAAKCLGVHAASFTKMNEGADRLVSARQELAAVPVEGMPESAANSAMAPGRGQHAFA</sequence>
<dbReference type="InterPro" id="IPR011067">
    <property type="entry name" value="Plasmid_toxin/cell-grow_inhib"/>
</dbReference>
<reference evidence="1 2" key="1">
    <citation type="journal article" date="2002" name="Nature">
        <title>Comparison of the genomes of two Xanthomonas pathogens with differing host specificities.</title>
        <authorList>
            <person name="da Silva A.C."/>
            <person name="Ferro J.A."/>
            <person name="Reinach F.C."/>
            <person name="Farah C.S."/>
            <person name="Furlan L.R."/>
            <person name="Quaggio R.B."/>
            <person name="Monteiro-Vitorello C.B."/>
            <person name="Van Sluys M.A."/>
            <person name="Almeida N.F."/>
            <person name="Alves L.M."/>
            <person name="do Amaral A.M."/>
            <person name="Bertolini M.C."/>
            <person name="Camargo L.E."/>
            <person name="Camarotte G."/>
            <person name="Cannavan F."/>
            <person name="Cardozo J."/>
            <person name="Chambergo F."/>
            <person name="Ciapina L.P."/>
            <person name="Cicarelli R.M."/>
            <person name="Coutinho L.L."/>
            <person name="Cursino-Santos J.R."/>
            <person name="El-Dorry H."/>
            <person name="Faria J.B."/>
            <person name="Ferreira A.J."/>
            <person name="Ferreira R.C."/>
            <person name="Ferro M.I."/>
            <person name="Formighieri E.F."/>
            <person name="Franco M.C."/>
            <person name="Greggio C.C."/>
            <person name="Gruber A."/>
            <person name="Katsuyama A.M."/>
            <person name="Kishi L.T."/>
            <person name="Leite R.P."/>
            <person name="Lemos E.G."/>
            <person name="Lemos M.V."/>
            <person name="Locali E.C."/>
            <person name="Machado M.A."/>
            <person name="Madeira A.M."/>
            <person name="Martinez-Rossi N.M."/>
            <person name="Martins E.C."/>
            <person name="Meidanis J."/>
            <person name="Menck C.F."/>
            <person name="Miyaki C.Y."/>
            <person name="Moon D.H."/>
            <person name="Moreira L.M."/>
            <person name="Novo M.T."/>
            <person name="Okura V.K."/>
            <person name="Oliveira M.C."/>
            <person name="Oliveira V.R."/>
            <person name="Pereira H.A."/>
            <person name="Rossi A."/>
            <person name="Sena J.A."/>
            <person name="Silva C."/>
            <person name="de Souza R.F."/>
            <person name="Spinola L.A."/>
            <person name="Takita M.A."/>
            <person name="Tamura R.E."/>
            <person name="Teixeira E.C."/>
            <person name="Tezza R.I."/>
            <person name="Trindade dos Santos M."/>
            <person name="Truffi D."/>
            <person name="Tsai S.M."/>
            <person name="White F.F."/>
            <person name="Setubal J.C."/>
            <person name="Kitajima J.P."/>
        </authorList>
    </citation>
    <scope>NUCLEOTIDE SEQUENCE [LARGE SCALE GENOMIC DNA]</scope>
    <source>
        <strain evidence="1 2">306</strain>
    </source>
</reference>
<dbReference type="EMBL" id="AE008923">
    <property type="protein sequence ID" value="AAM38774.1"/>
    <property type="molecule type" value="Genomic_DNA"/>
</dbReference>
<evidence type="ECO:0000313" key="1">
    <source>
        <dbReference type="EMBL" id="AAM38774.1"/>
    </source>
</evidence>
<dbReference type="Pfam" id="PF02452">
    <property type="entry name" value="PemK_toxin"/>
    <property type="match status" value="1"/>
</dbReference>
<gene>
    <name evidence="1" type="ordered locus">XAC3937</name>
</gene>
<protein>
    <recommendedName>
        <fullName evidence="3">Type II toxin-antitoxin system PemK/MazF family toxin</fullName>
    </recommendedName>
</protein>
<dbReference type="Proteomes" id="UP000000576">
    <property type="component" value="Chromosome"/>
</dbReference>
<evidence type="ECO:0008006" key="3">
    <source>
        <dbReference type="Google" id="ProtNLM"/>
    </source>
</evidence>
<dbReference type="Gene3D" id="2.30.30.110">
    <property type="match status" value="1"/>
</dbReference>
<organism evidence="1 2">
    <name type="scientific">Xanthomonas axonopodis pv. citri (strain 306)</name>
    <dbReference type="NCBI Taxonomy" id="190486"/>
    <lineage>
        <taxon>Bacteria</taxon>
        <taxon>Pseudomonadati</taxon>
        <taxon>Pseudomonadota</taxon>
        <taxon>Gammaproteobacteria</taxon>
        <taxon>Lysobacterales</taxon>
        <taxon>Lysobacteraceae</taxon>
        <taxon>Xanthomonas</taxon>
    </lineage>
</organism>
<dbReference type="KEGG" id="xac:XAC3937"/>
<dbReference type="GO" id="GO:0003677">
    <property type="term" value="F:DNA binding"/>
    <property type="evidence" value="ECO:0007669"/>
    <property type="project" value="InterPro"/>
</dbReference>
<accession>A0AAI8EU12</accession>
<dbReference type="AlphaFoldDB" id="A0AAI8EU12"/>
<dbReference type="InterPro" id="IPR003477">
    <property type="entry name" value="PemK-like"/>
</dbReference>
<dbReference type="SUPFAM" id="SSF50118">
    <property type="entry name" value="Cell growth inhibitor/plasmid maintenance toxic component"/>
    <property type="match status" value="1"/>
</dbReference>
<name>A0AAI8EU12_XANAC</name>
<evidence type="ECO:0000313" key="2">
    <source>
        <dbReference type="Proteomes" id="UP000000576"/>
    </source>
</evidence>